<feature type="region of interest" description="Disordered" evidence="2">
    <location>
        <begin position="1134"/>
        <end position="1201"/>
    </location>
</feature>
<proteinExistence type="inferred from homology"/>
<protein>
    <recommendedName>
        <fullName evidence="7">RRP12-like protein</fullName>
    </recommendedName>
</protein>
<feature type="compositionally biased region" description="Basic residues" evidence="2">
    <location>
        <begin position="1170"/>
        <end position="1179"/>
    </location>
</feature>
<dbReference type="InterPro" id="IPR011989">
    <property type="entry name" value="ARM-like"/>
</dbReference>
<evidence type="ECO:0000313" key="6">
    <source>
        <dbReference type="Proteomes" id="UP001443914"/>
    </source>
</evidence>
<dbReference type="InterPro" id="IPR016024">
    <property type="entry name" value="ARM-type_fold"/>
</dbReference>
<comment type="caution">
    <text evidence="5">The sequence shown here is derived from an EMBL/GenBank/DDBJ whole genome shotgun (WGS) entry which is preliminary data.</text>
</comment>
<evidence type="ECO:0000259" key="4">
    <source>
        <dbReference type="Pfam" id="PF25772"/>
    </source>
</evidence>
<dbReference type="PANTHER" id="PTHR48445:SF1">
    <property type="entry name" value="OS02G0782100 PROTEIN"/>
    <property type="match status" value="1"/>
</dbReference>
<dbReference type="InterPro" id="IPR012978">
    <property type="entry name" value="HEAT_RRP12"/>
</dbReference>
<evidence type="ECO:0000256" key="2">
    <source>
        <dbReference type="SAM" id="MobiDB-lite"/>
    </source>
</evidence>
<evidence type="ECO:0000259" key="3">
    <source>
        <dbReference type="Pfam" id="PF08161"/>
    </source>
</evidence>
<dbReference type="Gene3D" id="1.25.10.10">
    <property type="entry name" value="Leucine-rich Repeat Variant"/>
    <property type="match status" value="2"/>
</dbReference>
<feature type="region of interest" description="Disordered" evidence="2">
    <location>
        <begin position="1060"/>
        <end position="1087"/>
    </location>
</feature>
<dbReference type="AlphaFoldDB" id="A0AAW1JPW2"/>
<feature type="region of interest" description="Disordered" evidence="2">
    <location>
        <begin position="1247"/>
        <end position="1267"/>
    </location>
</feature>
<feature type="domain" description="RRP12 N-terminal HEAT" evidence="4">
    <location>
        <begin position="13"/>
        <end position="284"/>
    </location>
</feature>
<dbReference type="Pfam" id="PF08161">
    <property type="entry name" value="RRP12_HEAT"/>
    <property type="match status" value="1"/>
</dbReference>
<feature type="compositionally biased region" description="Basic and acidic residues" evidence="2">
    <location>
        <begin position="1135"/>
        <end position="1153"/>
    </location>
</feature>
<evidence type="ECO:0008006" key="7">
    <source>
        <dbReference type="Google" id="ProtNLM"/>
    </source>
</evidence>
<evidence type="ECO:0000256" key="1">
    <source>
        <dbReference type="ARBA" id="ARBA00007690"/>
    </source>
</evidence>
<feature type="domain" description="RRP12 HEAT" evidence="3">
    <location>
        <begin position="356"/>
        <end position="655"/>
    </location>
</feature>
<sequence>MAITAMEGLEIDQSYNFDNNDDDFCTTILKKFTQISPINEFHQHICTVIGAISQELHDHNVSISDIAYFGSIVSSLDRLSPDHSSPTPSIDALVVLLSLIIPRISAGVLSRKKTLLLELVCNVLRGGRVSENGVVAALKCVSHLLLIRDSSSWDDVAKFYGVLLSYVTDSNPKVRRQSHMCIRDVLQSFQGSPFLSSASEGFTNMLEKLLLFTGASKGAPAEKGAQEILHVLGALKDCLPYISMKYKTSILKYFKTLLGLRKPLVTRRITDSLNILCVHPTVEVKAEALVDLLSILAVSNPVDETSADGLTFTARLLDVGIRKVYNLNRAICIDKLPPVLNSLQDVFGSGFEEPKLAATEAMKNLIQACIDDDLIKEGVSRIKTTSDLDKKSAPSVIEKLCATIGSLIDNRYRDEWDMSFQVVSLMFDKLGEFSCILMRGTIENLASIEKESDEDFPERKQLQECVGSALGAMGPEVFLSILPLKLQTDTLSEINDWLFPILKQYTIGARLRFYVESLLGAVEFLKQKSHKLKLEGRVPSSRVVDSVIYHIWSLLPSFCNYPSDTAESFNILKKVLRIALDGEPDLHGIICSSLQILIQQNKRVLEGTSSLHSDKLTVSSERAISRCTKEVASANMAVLRSSAYDFFSALFEVYVKATKDPGGSLLATVGEFASIADKKIVSRFFLETMRKLLKVTPDAGRAANSRSSMQIDKSSSDDNSLSRARAQLFDLAVSLLPGLGIEETDLLYSAIKPALKDVDGSIQKKAYKVLSMTLKNSDGFISRRPVDLVNLMIEVLPSYHFSAKRHRLDCLYHLIVYVAKDEAEIKRVEIISSFLTEIILALKEANKKTRNRAYEVLVQIGRAFEDEESNGNKGRLLQFFDMVAGCLAGETPHMISAAVKGLARLTYEFSDLLSAAYQVLPLSFLLLQRKNKEIVKANLGLLKVLVAKSQSENLHNHLKVMVEGLLKWPCDTKNHFKAKVKHLLEMLVKKCGLDAVKAVMPEEHMKLLTNIRKIKERREKKLAANSETGSYLSKATTSRRSEWGHTKIFSDFEETSDADTSVGRRSMLSSKLKSRASSLRKSTKSGKTLSEDLLNQLDDEPLDLLDQRKTRLALRSGKVLKRKHDSDDELEVDEDGKLIILEEGKPKTERSSDNDSDDEKSEVASFAPKNSKKLQKRRKTSESGWAYTGNEYASKKARGDVKKKGKLEPYAYWPLDRKMLSRRPEHRASARRGMASVVKMTKNLEGKSVANALAGHSKKAKKAHKKR</sequence>
<dbReference type="SUPFAM" id="SSF48371">
    <property type="entry name" value="ARM repeat"/>
    <property type="match status" value="1"/>
</dbReference>
<feature type="compositionally biased region" description="Low complexity" evidence="2">
    <location>
        <begin position="1064"/>
        <end position="1080"/>
    </location>
</feature>
<dbReference type="EMBL" id="JBDFQZ010000007">
    <property type="protein sequence ID" value="KAK9705625.1"/>
    <property type="molecule type" value="Genomic_DNA"/>
</dbReference>
<keyword evidence="6" id="KW-1185">Reference proteome</keyword>
<dbReference type="PANTHER" id="PTHR48445">
    <property type="entry name" value="OS02G0782100 PROTEIN"/>
    <property type="match status" value="1"/>
</dbReference>
<evidence type="ECO:0000313" key="5">
    <source>
        <dbReference type="EMBL" id="KAK9705625.1"/>
    </source>
</evidence>
<comment type="similarity">
    <text evidence="1">Belongs to the RRP12 family.</text>
</comment>
<feature type="compositionally biased region" description="Basic residues" evidence="2">
    <location>
        <begin position="1256"/>
        <end position="1267"/>
    </location>
</feature>
<accession>A0AAW1JPW2</accession>
<reference evidence="5" key="1">
    <citation type="submission" date="2024-03" db="EMBL/GenBank/DDBJ databases">
        <title>WGS assembly of Saponaria officinalis var. Norfolk2.</title>
        <authorList>
            <person name="Jenkins J."/>
            <person name="Shu S."/>
            <person name="Grimwood J."/>
            <person name="Barry K."/>
            <person name="Goodstein D."/>
            <person name="Schmutz J."/>
            <person name="Leebens-Mack J."/>
            <person name="Osbourn A."/>
        </authorList>
    </citation>
    <scope>NUCLEOTIDE SEQUENCE [LARGE SCALE GENOMIC DNA]</scope>
    <source>
        <strain evidence="5">JIC</strain>
    </source>
</reference>
<gene>
    <name evidence="5" type="ORF">RND81_07G071800</name>
</gene>
<dbReference type="Pfam" id="PF25772">
    <property type="entry name" value="HEAT_RRP12_N"/>
    <property type="match status" value="1"/>
</dbReference>
<dbReference type="InterPro" id="IPR057860">
    <property type="entry name" value="HEAT_RRP12_N"/>
</dbReference>
<organism evidence="5 6">
    <name type="scientific">Saponaria officinalis</name>
    <name type="common">Common soapwort</name>
    <name type="synonym">Lychnis saponaria</name>
    <dbReference type="NCBI Taxonomy" id="3572"/>
    <lineage>
        <taxon>Eukaryota</taxon>
        <taxon>Viridiplantae</taxon>
        <taxon>Streptophyta</taxon>
        <taxon>Embryophyta</taxon>
        <taxon>Tracheophyta</taxon>
        <taxon>Spermatophyta</taxon>
        <taxon>Magnoliopsida</taxon>
        <taxon>eudicotyledons</taxon>
        <taxon>Gunneridae</taxon>
        <taxon>Pentapetalae</taxon>
        <taxon>Caryophyllales</taxon>
        <taxon>Caryophyllaceae</taxon>
        <taxon>Caryophylleae</taxon>
        <taxon>Saponaria</taxon>
    </lineage>
</organism>
<dbReference type="Proteomes" id="UP001443914">
    <property type="component" value="Unassembled WGS sequence"/>
</dbReference>
<name>A0AAW1JPW2_SAPOF</name>